<keyword evidence="2" id="KW-1185">Reference proteome</keyword>
<sequence>MSKKSPLSHRIFRTPVEMSCCLETFLPYHTASASALLTSMLSISPRCYGWTPEDG</sequence>
<dbReference type="GO" id="GO:0005739">
    <property type="term" value="C:mitochondrion"/>
    <property type="evidence" value="ECO:0007669"/>
    <property type="project" value="TreeGrafter"/>
</dbReference>
<accession>A0AAV8T318</accession>
<dbReference type="EMBL" id="JAIWQS010000006">
    <property type="protein sequence ID" value="KAJ8761072.1"/>
    <property type="molecule type" value="Genomic_DNA"/>
</dbReference>
<reference evidence="1 2" key="1">
    <citation type="submission" date="2021-09" db="EMBL/GenBank/DDBJ databases">
        <title>Genomic insights and catalytic innovation underlie evolution of tropane alkaloids biosynthesis.</title>
        <authorList>
            <person name="Wang Y.-J."/>
            <person name="Tian T."/>
            <person name="Huang J.-P."/>
            <person name="Huang S.-X."/>
        </authorList>
    </citation>
    <scope>NUCLEOTIDE SEQUENCE [LARGE SCALE GENOMIC DNA]</scope>
    <source>
        <strain evidence="1">KIB-2018</strain>
        <tissue evidence="1">Leaf</tissue>
    </source>
</reference>
<evidence type="ECO:0008006" key="3">
    <source>
        <dbReference type="Google" id="ProtNLM"/>
    </source>
</evidence>
<dbReference type="AlphaFoldDB" id="A0AAV8T318"/>
<name>A0AAV8T318_9ROSI</name>
<dbReference type="PANTHER" id="PTHR33156">
    <property type="entry name" value="OS02G0230000 PROTEIN"/>
    <property type="match status" value="1"/>
</dbReference>
<gene>
    <name evidence="1" type="ORF">K2173_000751</name>
</gene>
<protein>
    <recommendedName>
        <fullName evidence="3">Protein NUCLEAR FUSION DEFECTIVE 6, chloroplastic/mitochondrial</fullName>
    </recommendedName>
</protein>
<dbReference type="InterPro" id="IPR043459">
    <property type="entry name" value="NFD6/NOXY2-like"/>
</dbReference>
<dbReference type="Proteomes" id="UP001159364">
    <property type="component" value="Linkage Group LG06"/>
</dbReference>
<evidence type="ECO:0000313" key="2">
    <source>
        <dbReference type="Proteomes" id="UP001159364"/>
    </source>
</evidence>
<dbReference type="PANTHER" id="PTHR33156:SF59">
    <property type="entry name" value="PROTEIN NUCLEAR FUSION DEFECTIVE 6, CHLOROPLASTIC_MITOCHONDRIAL-LIKE"/>
    <property type="match status" value="1"/>
</dbReference>
<evidence type="ECO:0000313" key="1">
    <source>
        <dbReference type="EMBL" id="KAJ8761072.1"/>
    </source>
</evidence>
<organism evidence="1 2">
    <name type="scientific">Erythroxylum novogranatense</name>
    <dbReference type="NCBI Taxonomy" id="1862640"/>
    <lineage>
        <taxon>Eukaryota</taxon>
        <taxon>Viridiplantae</taxon>
        <taxon>Streptophyta</taxon>
        <taxon>Embryophyta</taxon>
        <taxon>Tracheophyta</taxon>
        <taxon>Spermatophyta</taxon>
        <taxon>Magnoliopsida</taxon>
        <taxon>eudicotyledons</taxon>
        <taxon>Gunneridae</taxon>
        <taxon>Pentapetalae</taxon>
        <taxon>rosids</taxon>
        <taxon>fabids</taxon>
        <taxon>Malpighiales</taxon>
        <taxon>Erythroxylaceae</taxon>
        <taxon>Erythroxylum</taxon>
    </lineage>
</organism>
<comment type="caution">
    <text evidence="1">The sequence shown here is derived from an EMBL/GenBank/DDBJ whole genome shotgun (WGS) entry which is preliminary data.</text>
</comment>
<proteinExistence type="predicted"/>